<protein>
    <submittedName>
        <fullName evidence="3">ABC transporter substrate-binding protein</fullName>
    </submittedName>
</protein>
<dbReference type="PROSITE" id="PS51257">
    <property type="entry name" value="PROKAR_LIPOPROTEIN"/>
    <property type="match status" value="1"/>
</dbReference>
<dbReference type="EMBL" id="JBIAZU010000003">
    <property type="protein sequence ID" value="MFF5291304.1"/>
    <property type="molecule type" value="Genomic_DNA"/>
</dbReference>
<gene>
    <name evidence="3" type="ORF">ACFY35_17825</name>
</gene>
<organism evidence="3 4">
    <name type="scientific">Paractinoplanes globisporus</name>
    <dbReference type="NCBI Taxonomy" id="113565"/>
    <lineage>
        <taxon>Bacteria</taxon>
        <taxon>Bacillati</taxon>
        <taxon>Actinomycetota</taxon>
        <taxon>Actinomycetes</taxon>
        <taxon>Micromonosporales</taxon>
        <taxon>Micromonosporaceae</taxon>
        <taxon>Paractinoplanes</taxon>
    </lineage>
</organism>
<comment type="caution">
    <text evidence="3">The sequence shown here is derived from an EMBL/GenBank/DDBJ whole genome shotgun (WGS) entry which is preliminary data.</text>
</comment>
<dbReference type="InterPro" id="IPR006311">
    <property type="entry name" value="TAT_signal"/>
</dbReference>
<reference evidence="3 4" key="1">
    <citation type="submission" date="2024-10" db="EMBL/GenBank/DDBJ databases">
        <title>The Natural Products Discovery Center: Release of the First 8490 Sequenced Strains for Exploring Actinobacteria Biosynthetic Diversity.</title>
        <authorList>
            <person name="Kalkreuter E."/>
            <person name="Kautsar S.A."/>
            <person name="Yang D."/>
            <person name="Bader C.D."/>
            <person name="Teijaro C.N."/>
            <person name="Fluegel L."/>
            <person name="Davis C.M."/>
            <person name="Simpson J.R."/>
            <person name="Lauterbach L."/>
            <person name="Steele A.D."/>
            <person name="Gui C."/>
            <person name="Meng S."/>
            <person name="Li G."/>
            <person name="Viehrig K."/>
            <person name="Ye F."/>
            <person name="Su P."/>
            <person name="Kiefer A.F."/>
            <person name="Nichols A."/>
            <person name="Cepeda A.J."/>
            <person name="Yan W."/>
            <person name="Fan B."/>
            <person name="Jiang Y."/>
            <person name="Adhikari A."/>
            <person name="Zheng C.-J."/>
            <person name="Schuster L."/>
            <person name="Cowan T.M."/>
            <person name="Smanski M.J."/>
            <person name="Chevrette M.G."/>
            <person name="De Carvalho L.P.S."/>
            <person name="Shen B."/>
        </authorList>
    </citation>
    <scope>NUCLEOTIDE SEQUENCE [LARGE SCALE GENOMIC DNA]</scope>
    <source>
        <strain evidence="3 4">NPDC000087</strain>
    </source>
</reference>
<evidence type="ECO:0000313" key="3">
    <source>
        <dbReference type="EMBL" id="MFF5291304.1"/>
    </source>
</evidence>
<accession>A0ABW6WDC9</accession>
<dbReference type="Proteomes" id="UP001602245">
    <property type="component" value="Unassembled WGS sequence"/>
</dbReference>
<name>A0ABW6WDC9_9ACTN</name>
<dbReference type="RefSeq" id="WP_020514138.1">
    <property type="nucleotide sequence ID" value="NZ_JBIAZU010000003.1"/>
</dbReference>
<evidence type="ECO:0000313" key="4">
    <source>
        <dbReference type="Proteomes" id="UP001602245"/>
    </source>
</evidence>
<evidence type="ECO:0000259" key="2">
    <source>
        <dbReference type="Pfam" id="PF09084"/>
    </source>
</evidence>
<feature type="domain" description="SsuA/THI5-like" evidence="2">
    <location>
        <begin position="86"/>
        <end position="259"/>
    </location>
</feature>
<proteinExistence type="predicted"/>
<sequence>MSPLSRRNLLSLAVLGGAAAVTAACGGKDADAAGSGENWTLRIGTIGSKNQLTSPTGYVHASNGLLPLLASAKVGAIEVYTFPNGPDLNQALVGNRLDLASYGDTPALIARGAGQPTRLISQANVANDAGIVTVKGGVSALHELDGKVIATQTGSYIHRYLLGALADLKITPKKIVHVYSTDTEAALEKNSVDAAAVPANYALLFQGKGYPLLELASKDRPRYLGTSATVVTETVLKNQPAIVAAWQNAQIEATRKAKANWDDYITWNTSLGAFPRELVARTVRPEQLPDTPFTEAGLTLLKGTKDFLVEQKFVKSDFSVDDWIAPGAGRV</sequence>
<feature type="signal peptide" evidence="1">
    <location>
        <begin position="1"/>
        <end position="23"/>
    </location>
</feature>
<evidence type="ECO:0000256" key="1">
    <source>
        <dbReference type="SAM" id="SignalP"/>
    </source>
</evidence>
<keyword evidence="4" id="KW-1185">Reference proteome</keyword>
<keyword evidence="1" id="KW-0732">Signal</keyword>
<dbReference type="PANTHER" id="PTHR30024:SF42">
    <property type="entry name" value="ALIPHATIC SULFONATES-BINDING PROTEIN-RELATED"/>
    <property type="match status" value="1"/>
</dbReference>
<dbReference type="PROSITE" id="PS51318">
    <property type="entry name" value="TAT"/>
    <property type="match status" value="1"/>
</dbReference>
<dbReference type="Pfam" id="PF09084">
    <property type="entry name" value="NMT1"/>
    <property type="match status" value="1"/>
</dbReference>
<dbReference type="InterPro" id="IPR015168">
    <property type="entry name" value="SsuA/THI5"/>
</dbReference>
<dbReference type="Gene3D" id="3.40.190.10">
    <property type="entry name" value="Periplasmic binding protein-like II"/>
    <property type="match status" value="2"/>
</dbReference>
<feature type="chain" id="PRO_5047503242" evidence="1">
    <location>
        <begin position="24"/>
        <end position="331"/>
    </location>
</feature>
<dbReference type="PANTHER" id="PTHR30024">
    <property type="entry name" value="ALIPHATIC SULFONATES-BINDING PROTEIN-RELATED"/>
    <property type="match status" value="1"/>
</dbReference>
<dbReference type="SUPFAM" id="SSF53850">
    <property type="entry name" value="Periplasmic binding protein-like II"/>
    <property type="match status" value="1"/>
</dbReference>